<proteinExistence type="inferred from homology"/>
<feature type="transmembrane region" description="Helical" evidence="9">
    <location>
        <begin position="147"/>
        <end position="169"/>
    </location>
</feature>
<evidence type="ECO:0000256" key="7">
    <source>
        <dbReference type="ARBA" id="ARBA00023136"/>
    </source>
</evidence>
<keyword evidence="3" id="KW-0813">Transport</keyword>
<keyword evidence="5 9" id="KW-0812">Transmembrane</keyword>
<evidence type="ECO:0000256" key="2">
    <source>
        <dbReference type="ARBA" id="ARBA00008537"/>
    </source>
</evidence>
<feature type="transmembrane region" description="Helical" evidence="9">
    <location>
        <begin position="403"/>
        <end position="428"/>
    </location>
</feature>
<feature type="transmembrane region" description="Helical" evidence="9">
    <location>
        <begin position="53"/>
        <end position="78"/>
    </location>
</feature>
<feature type="transmembrane region" description="Helical" evidence="9">
    <location>
        <begin position="243"/>
        <end position="260"/>
    </location>
</feature>
<evidence type="ECO:0000313" key="11">
    <source>
        <dbReference type="EMBL" id="GAA5134077.1"/>
    </source>
</evidence>
<feature type="compositionally biased region" description="Basic and acidic residues" evidence="8">
    <location>
        <begin position="1"/>
        <end position="11"/>
    </location>
</feature>
<accession>A0ABP9NTS9</accession>
<evidence type="ECO:0000256" key="5">
    <source>
        <dbReference type="ARBA" id="ARBA00022692"/>
    </source>
</evidence>
<comment type="caution">
    <text evidence="11">The sequence shown here is derived from an EMBL/GenBank/DDBJ whole genome shotgun (WGS) entry which is preliminary data.</text>
</comment>
<feature type="compositionally biased region" description="Pro residues" evidence="8">
    <location>
        <begin position="30"/>
        <end position="47"/>
    </location>
</feature>
<keyword evidence="12" id="KW-1185">Reference proteome</keyword>
<evidence type="ECO:0000256" key="1">
    <source>
        <dbReference type="ARBA" id="ARBA00004651"/>
    </source>
</evidence>
<dbReference type="InterPro" id="IPR004638">
    <property type="entry name" value="EmrB-like"/>
</dbReference>
<dbReference type="Pfam" id="PF07690">
    <property type="entry name" value="MFS_1"/>
    <property type="match status" value="1"/>
</dbReference>
<keyword evidence="7 9" id="KW-0472">Membrane</keyword>
<feature type="transmembrane region" description="Helical" evidence="9">
    <location>
        <begin position="349"/>
        <end position="367"/>
    </location>
</feature>
<dbReference type="PRINTS" id="PR01036">
    <property type="entry name" value="TCRTETB"/>
</dbReference>
<dbReference type="RefSeq" id="WP_345609751.1">
    <property type="nucleotide sequence ID" value="NZ_BAABJO010000028.1"/>
</dbReference>
<evidence type="ECO:0000256" key="8">
    <source>
        <dbReference type="SAM" id="MobiDB-lite"/>
    </source>
</evidence>
<feature type="transmembrane region" description="Helical" evidence="9">
    <location>
        <begin position="181"/>
        <end position="202"/>
    </location>
</feature>
<evidence type="ECO:0000256" key="4">
    <source>
        <dbReference type="ARBA" id="ARBA00022475"/>
    </source>
</evidence>
<dbReference type="InterPro" id="IPR036259">
    <property type="entry name" value="MFS_trans_sf"/>
</dbReference>
<comment type="subcellular location">
    <subcellularLocation>
        <location evidence="1">Cell membrane</location>
        <topology evidence="1">Multi-pass membrane protein</topology>
    </subcellularLocation>
</comment>
<dbReference type="SUPFAM" id="SSF103473">
    <property type="entry name" value="MFS general substrate transporter"/>
    <property type="match status" value="1"/>
</dbReference>
<feature type="transmembrane region" description="Helical" evidence="9">
    <location>
        <begin position="272"/>
        <end position="294"/>
    </location>
</feature>
<feature type="region of interest" description="Disordered" evidence="8">
    <location>
        <begin position="1"/>
        <end position="48"/>
    </location>
</feature>
<dbReference type="EMBL" id="BAABJO010000028">
    <property type="protein sequence ID" value="GAA5134077.1"/>
    <property type="molecule type" value="Genomic_DNA"/>
</dbReference>
<dbReference type="InterPro" id="IPR020846">
    <property type="entry name" value="MFS_dom"/>
</dbReference>
<dbReference type="Proteomes" id="UP001500804">
    <property type="component" value="Unassembled WGS sequence"/>
</dbReference>
<evidence type="ECO:0000313" key="12">
    <source>
        <dbReference type="Proteomes" id="UP001500804"/>
    </source>
</evidence>
<dbReference type="PANTHER" id="PTHR42718:SF9">
    <property type="entry name" value="MAJOR FACILITATOR SUPERFAMILY MULTIDRUG TRANSPORTER MFSC"/>
    <property type="match status" value="1"/>
</dbReference>
<protein>
    <submittedName>
        <fullName evidence="11">DHA2 family efflux MFS transporter permease subunit</fullName>
    </submittedName>
</protein>
<dbReference type="PANTHER" id="PTHR42718">
    <property type="entry name" value="MAJOR FACILITATOR SUPERFAMILY MULTIDRUG TRANSPORTER MFSC"/>
    <property type="match status" value="1"/>
</dbReference>
<dbReference type="InterPro" id="IPR011701">
    <property type="entry name" value="MFS"/>
</dbReference>
<dbReference type="NCBIfam" id="TIGR00711">
    <property type="entry name" value="efflux_EmrB"/>
    <property type="match status" value="1"/>
</dbReference>
<feature type="transmembrane region" description="Helical" evidence="9">
    <location>
        <begin position="208"/>
        <end position="231"/>
    </location>
</feature>
<dbReference type="PROSITE" id="PS50850">
    <property type="entry name" value="MFS"/>
    <property type="match status" value="1"/>
</dbReference>
<evidence type="ECO:0000256" key="3">
    <source>
        <dbReference type="ARBA" id="ARBA00022448"/>
    </source>
</evidence>
<sequence>MTKSLDDELTRADVPADAAADGRDTNGSRPVPPRSTPPPPPAPPVTGPPATGWGLPLAVLITGMFMSVLDLSIVNVAIPSIRKDLGASIDSVQWISTAYSLTEGVMVPASAWLGARFGLKRLYVALIVLFTIASLLCALSSGLGGLIAFRIVQAIPGGVLPVTCMTILFRIVPKEKLGAAMGMYGLGIVVAPGIGPTLGGYLVEHTNWRVIFLINVPVGILGAIAAAIWLTKFPAEKSKPFDFVGFTFIAASLFSLLLALEEGDNWGWSDYRTVMLFLGAAVFMALFIVVELHVEHPVLDIRVFKHWPFVNSLLLISTMSIGLFAVLFYVPSFLQDAQGWTPLNTGLTLLPQALAMALLMPFAGLLYDKVGARWPAAVGLALVGSGILLLSRINVDITRGELILGMVVMATGMALGMMPIMTGGLSVLPPEITDSGSAINTLTQRVSSALGLAMMTAMVQDNSAQFMSDRSTLMESGSNPQLTEMQQQGTAGLLPMYQEVAGQVQAAAYSSGFFIAGSLTLIGVVLAFFLRSGKPAAGADKPVAH</sequence>
<dbReference type="Gene3D" id="1.20.1250.20">
    <property type="entry name" value="MFS general substrate transporter like domains"/>
    <property type="match status" value="1"/>
</dbReference>
<comment type="similarity">
    <text evidence="2">Belongs to the major facilitator superfamily. EmrB family.</text>
</comment>
<dbReference type="Gene3D" id="1.20.1720.10">
    <property type="entry name" value="Multidrug resistance protein D"/>
    <property type="match status" value="1"/>
</dbReference>
<keyword evidence="4" id="KW-1003">Cell membrane</keyword>
<reference evidence="12" key="1">
    <citation type="journal article" date="2019" name="Int. J. Syst. Evol. Microbiol.">
        <title>The Global Catalogue of Microorganisms (GCM) 10K type strain sequencing project: providing services to taxonomists for standard genome sequencing and annotation.</title>
        <authorList>
            <consortium name="The Broad Institute Genomics Platform"/>
            <consortium name="The Broad Institute Genome Sequencing Center for Infectious Disease"/>
            <person name="Wu L."/>
            <person name="Ma J."/>
        </authorList>
    </citation>
    <scope>NUCLEOTIDE SEQUENCE [LARGE SCALE GENOMIC DNA]</scope>
    <source>
        <strain evidence="12">JCM 18302</strain>
    </source>
</reference>
<gene>
    <name evidence="11" type="ORF">GCM10023320_61280</name>
</gene>
<dbReference type="CDD" id="cd17503">
    <property type="entry name" value="MFS_LmrB_MDR_like"/>
    <property type="match status" value="1"/>
</dbReference>
<evidence type="ECO:0000256" key="6">
    <source>
        <dbReference type="ARBA" id="ARBA00022989"/>
    </source>
</evidence>
<feature type="transmembrane region" description="Helical" evidence="9">
    <location>
        <begin position="506"/>
        <end position="530"/>
    </location>
</feature>
<name>A0ABP9NTS9_9PSEU</name>
<feature type="transmembrane region" description="Helical" evidence="9">
    <location>
        <begin position="374"/>
        <end position="391"/>
    </location>
</feature>
<feature type="domain" description="Major facilitator superfamily (MFS) profile" evidence="10">
    <location>
        <begin position="56"/>
        <end position="535"/>
    </location>
</feature>
<keyword evidence="6 9" id="KW-1133">Transmembrane helix</keyword>
<evidence type="ECO:0000259" key="10">
    <source>
        <dbReference type="PROSITE" id="PS50850"/>
    </source>
</evidence>
<feature type="transmembrane region" description="Helical" evidence="9">
    <location>
        <begin position="122"/>
        <end position="141"/>
    </location>
</feature>
<feature type="transmembrane region" description="Helical" evidence="9">
    <location>
        <begin position="306"/>
        <end position="329"/>
    </location>
</feature>
<organism evidence="11 12">
    <name type="scientific">Pseudonocardia adelaidensis</name>
    <dbReference type="NCBI Taxonomy" id="648754"/>
    <lineage>
        <taxon>Bacteria</taxon>
        <taxon>Bacillati</taxon>
        <taxon>Actinomycetota</taxon>
        <taxon>Actinomycetes</taxon>
        <taxon>Pseudonocardiales</taxon>
        <taxon>Pseudonocardiaceae</taxon>
        <taxon>Pseudonocardia</taxon>
    </lineage>
</organism>
<evidence type="ECO:0000256" key="9">
    <source>
        <dbReference type="SAM" id="Phobius"/>
    </source>
</evidence>